<reference evidence="2 3" key="1">
    <citation type="submission" date="2016-08" db="EMBL/GenBank/DDBJ databases">
        <title>Draft genome sequence of Candidatus Piscirickettsia litoralis, from seawater.</title>
        <authorList>
            <person name="Wan X."/>
            <person name="Lee A.J."/>
            <person name="Hou S."/>
            <person name="Donachie S.P."/>
        </authorList>
    </citation>
    <scope>NUCLEOTIDE SEQUENCE [LARGE SCALE GENOMIC DNA]</scope>
    <source>
        <strain evidence="2 3">Y2</strain>
    </source>
</reference>
<sequence length="99" mass="11666">MFEFMDRNSKADKYSLLQIQDEAKSEITYQRGFYLSLMSLIGLVTVVSMYWSWENVSHFASWSSLFAGVFFIGVTYMSMRDCMVRLSVRLQDINRYLSQ</sequence>
<feature type="transmembrane region" description="Helical" evidence="1">
    <location>
        <begin position="59"/>
        <end position="79"/>
    </location>
</feature>
<evidence type="ECO:0000256" key="1">
    <source>
        <dbReference type="SAM" id="Phobius"/>
    </source>
</evidence>
<organism evidence="2 3">
    <name type="scientific">Piscirickettsia litoralis</name>
    <dbReference type="NCBI Taxonomy" id="1891921"/>
    <lineage>
        <taxon>Bacteria</taxon>
        <taxon>Pseudomonadati</taxon>
        <taxon>Pseudomonadota</taxon>
        <taxon>Gammaproteobacteria</taxon>
        <taxon>Thiotrichales</taxon>
        <taxon>Piscirickettsiaceae</taxon>
        <taxon>Piscirickettsia</taxon>
    </lineage>
</organism>
<evidence type="ECO:0000313" key="2">
    <source>
        <dbReference type="EMBL" id="ODN42258.1"/>
    </source>
</evidence>
<proteinExistence type="predicted"/>
<comment type="caution">
    <text evidence="2">The sequence shown here is derived from an EMBL/GenBank/DDBJ whole genome shotgun (WGS) entry which is preliminary data.</text>
</comment>
<gene>
    <name evidence="2" type="ORF">BGC07_04040</name>
</gene>
<name>A0ABX3A1D9_9GAMM</name>
<keyword evidence="1" id="KW-0472">Membrane</keyword>
<keyword evidence="3" id="KW-1185">Reference proteome</keyword>
<dbReference type="EMBL" id="MDTU01000001">
    <property type="protein sequence ID" value="ODN42258.1"/>
    <property type="molecule type" value="Genomic_DNA"/>
</dbReference>
<dbReference type="RefSeq" id="WP_069312055.1">
    <property type="nucleotide sequence ID" value="NZ_MDTU01000001.1"/>
</dbReference>
<dbReference type="Proteomes" id="UP000094329">
    <property type="component" value="Unassembled WGS sequence"/>
</dbReference>
<keyword evidence="1" id="KW-1133">Transmembrane helix</keyword>
<evidence type="ECO:0000313" key="3">
    <source>
        <dbReference type="Proteomes" id="UP000094329"/>
    </source>
</evidence>
<accession>A0ABX3A1D9</accession>
<feature type="transmembrane region" description="Helical" evidence="1">
    <location>
        <begin position="33"/>
        <end position="53"/>
    </location>
</feature>
<protein>
    <submittedName>
        <fullName evidence="2">Uncharacterized protein</fullName>
    </submittedName>
</protein>
<keyword evidence="1" id="KW-0812">Transmembrane</keyword>